<evidence type="ECO:0000313" key="2">
    <source>
        <dbReference type="EMBL" id="RJE16908.1"/>
    </source>
</evidence>
<organism evidence="2 3">
    <name type="scientific">Aspergillus sclerotialis</name>
    <dbReference type="NCBI Taxonomy" id="2070753"/>
    <lineage>
        <taxon>Eukaryota</taxon>
        <taxon>Fungi</taxon>
        <taxon>Dikarya</taxon>
        <taxon>Ascomycota</taxon>
        <taxon>Pezizomycotina</taxon>
        <taxon>Eurotiomycetes</taxon>
        <taxon>Eurotiomycetidae</taxon>
        <taxon>Eurotiales</taxon>
        <taxon>Aspergillaceae</taxon>
        <taxon>Aspergillus</taxon>
        <taxon>Aspergillus subgen. Polypaecilum</taxon>
    </lineage>
</organism>
<comment type="caution">
    <text evidence="2">The sequence shown here is derived from an EMBL/GenBank/DDBJ whole genome shotgun (WGS) entry which is preliminary data.</text>
</comment>
<dbReference type="AlphaFoldDB" id="A0A3A2Z1D6"/>
<dbReference type="EMBL" id="MVGC01002219">
    <property type="protein sequence ID" value="RJE16908.1"/>
    <property type="molecule type" value="Genomic_DNA"/>
</dbReference>
<feature type="non-terminal residue" evidence="2">
    <location>
        <position position="131"/>
    </location>
</feature>
<dbReference type="Proteomes" id="UP000266188">
    <property type="component" value="Unassembled WGS sequence"/>
</dbReference>
<accession>A0A3A2Z1D6</accession>
<name>A0A3A2Z1D6_9EURO</name>
<protein>
    <submittedName>
        <fullName evidence="2">Uncharacterized protein</fullName>
    </submittedName>
</protein>
<feature type="region of interest" description="Disordered" evidence="1">
    <location>
        <begin position="26"/>
        <end position="45"/>
    </location>
</feature>
<keyword evidence="3" id="KW-1185">Reference proteome</keyword>
<sequence length="131" mass="14681">MCRRDSRSSSEPPLFSVFHKASVSMKEQRDSGLSEDTAQSQEPHEWPVHLHGGCIDEYVATVLRWEDVLAADVKHGNGLEMVLNPSKHRLRARIAELQSIDAAIILGNSSDRALVHRAVHQSVRDHVQIVE</sequence>
<reference evidence="3" key="1">
    <citation type="submission" date="2017-02" db="EMBL/GenBank/DDBJ databases">
        <authorList>
            <person name="Tafer H."/>
            <person name="Lopandic K."/>
        </authorList>
    </citation>
    <scope>NUCLEOTIDE SEQUENCE [LARGE SCALE GENOMIC DNA]</scope>
    <source>
        <strain evidence="3">CBS 366.77</strain>
    </source>
</reference>
<evidence type="ECO:0000313" key="3">
    <source>
        <dbReference type="Proteomes" id="UP000266188"/>
    </source>
</evidence>
<gene>
    <name evidence="2" type="ORF">PHISCL_10755</name>
</gene>
<proteinExistence type="predicted"/>
<dbReference type="OrthoDB" id="4243133at2759"/>
<evidence type="ECO:0000256" key="1">
    <source>
        <dbReference type="SAM" id="MobiDB-lite"/>
    </source>
</evidence>